<evidence type="ECO:0000313" key="2">
    <source>
        <dbReference type="Proteomes" id="UP000032430"/>
    </source>
</evidence>
<dbReference type="InterPro" id="IPR017703">
    <property type="entry name" value="YgfZ/GCV_T_CS"/>
</dbReference>
<accession>A0A098G3J2</accession>
<dbReference type="SUPFAM" id="SSF103025">
    <property type="entry name" value="Folate-binding domain"/>
    <property type="match status" value="1"/>
</dbReference>
<dbReference type="NCBIfam" id="TIGR03317">
    <property type="entry name" value="ygfZ_signature"/>
    <property type="match status" value="1"/>
</dbReference>
<dbReference type="Gene3D" id="2.40.30.160">
    <property type="match status" value="1"/>
</dbReference>
<keyword evidence="2" id="KW-1185">Reference proteome</keyword>
<evidence type="ECO:0000313" key="1">
    <source>
        <dbReference type="EMBL" id="CEG57042.1"/>
    </source>
</evidence>
<dbReference type="STRING" id="1212491.LFA_1635"/>
<dbReference type="Gene3D" id="3.30.70.1400">
    <property type="entry name" value="Aminomethyltransferase beta-barrel domains"/>
    <property type="match status" value="1"/>
</dbReference>
<name>A0A098G3J2_9GAMM</name>
<dbReference type="HOGENOM" id="CLU_007884_6_2_6"/>
<reference evidence="2" key="1">
    <citation type="submission" date="2014-09" db="EMBL/GenBank/DDBJ databases">
        <authorList>
            <person name="Gomez-Valero L."/>
        </authorList>
    </citation>
    <scope>NUCLEOTIDE SEQUENCE [LARGE SCALE GENOMIC DNA]</scope>
    <source>
        <strain evidence="2">ATCC700992</strain>
    </source>
</reference>
<dbReference type="GO" id="GO:0016226">
    <property type="term" value="P:iron-sulfur cluster assembly"/>
    <property type="evidence" value="ECO:0007669"/>
    <property type="project" value="TreeGrafter"/>
</dbReference>
<dbReference type="Proteomes" id="UP000032430">
    <property type="component" value="Chromosome I"/>
</dbReference>
<dbReference type="InterPro" id="IPR045179">
    <property type="entry name" value="YgfZ/GcvT"/>
</dbReference>
<gene>
    <name evidence="1" type="ORF">LFA_1635</name>
</gene>
<dbReference type="PANTHER" id="PTHR22602">
    <property type="entry name" value="TRANSFERASE CAF17, MITOCHONDRIAL-RELATED"/>
    <property type="match status" value="1"/>
</dbReference>
<dbReference type="PANTHER" id="PTHR22602:SF0">
    <property type="entry name" value="TRANSFERASE CAF17, MITOCHONDRIAL-RELATED"/>
    <property type="match status" value="1"/>
</dbReference>
<organism evidence="1 2">
    <name type="scientific">Legionella fallonii LLAP-10</name>
    <dbReference type="NCBI Taxonomy" id="1212491"/>
    <lineage>
        <taxon>Bacteria</taxon>
        <taxon>Pseudomonadati</taxon>
        <taxon>Pseudomonadota</taxon>
        <taxon>Gammaproteobacteria</taxon>
        <taxon>Legionellales</taxon>
        <taxon>Legionellaceae</taxon>
        <taxon>Legionella</taxon>
    </lineage>
</organism>
<sequence>MIHYSSPNENHIFIMKEMFEHTINSRVLTTFSSVEHELKFNKQKNYLFDLSYLSVLEVTGDKSLDFLQGQLTCDVRLVSDIQMLQGVQCNLKGRILALLDIILWGNYKLILPMDLVESTQTSLNKTAQLSRVSIQRNNKLKIFGLYLQNHNDLIPDKTFLPNNLYAQAQRANYCYYHLGNGFYIFIIKTEIEEEFCKPFKEQDQLLGSLTWHTLRLYAQQFEIYPESRGLFLPHRLGLHQTQYISFDKGCYKGQEIIARTHYKATIKHELNIYVIQSEQAIYSGQKLLKVDEDVELGELIDYSLLGDKNYLITASTLKQAPQMVRFEGQSQPISLEKL</sequence>
<dbReference type="KEGG" id="lfa:LFA_1635"/>
<protein>
    <recommendedName>
        <fullName evidence="3">Glycine cleavage T protein</fullName>
    </recommendedName>
</protein>
<dbReference type="AlphaFoldDB" id="A0A098G3J2"/>
<proteinExistence type="predicted"/>
<evidence type="ECO:0008006" key="3">
    <source>
        <dbReference type="Google" id="ProtNLM"/>
    </source>
</evidence>
<dbReference type="Gene3D" id="3.30.70.1630">
    <property type="match status" value="1"/>
</dbReference>
<dbReference type="EMBL" id="LN614827">
    <property type="protein sequence ID" value="CEG57042.1"/>
    <property type="molecule type" value="Genomic_DNA"/>
</dbReference>